<feature type="transmembrane region" description="Helical" evidence="2">
    <location>
        <begin position="158"/>
        <end position="177"/>
    </location>
</feature>
<evidence type="ECO:0000313" key="4">
    <source>
        <dbReference type="EMBL" id="GIM44841.1"/>
    </source>
</evidence>
<evidence type="ECO:0000313" key="5">
    <source>
        <dbReference type="Proteomes" id="UP001057291"/>
    </source>
</evidence>
<feature type="transmembrane region" description="Helical" evidence="2">
    <location>
        <begin position="120"/>
        <end position="138"/>
    </location>
</feature>
<evidence type="ECO:0000256" key="1">
    <source>
        <dbReference type="ARBA" id="ARBA00010792"/>
    </source>
</evidence>
<feature type="transmembrane region" description="Helical" evidence="2">
    <location>
        <begin position="34"/>
        <end position="59"/>
    </location>
</feature>
<dbReference type="Pfam" id="PF09335">
    <property type="entry name" value="VTT_dom"/>
    <property type="match status" value="1"/>
</dbReference>
<dbReference type="InterPro" id="IPR032816">
    <property type="entry name" value="VTT_dom"/>
</dbReference>
<evidence type="ECO:0000256" key="2">
    <source>
        <dbReference type="SAM" id="Phobius"/>
    </source>
</evidence>
<keyword evidence="5" id="KW-1185">Reference proteome</keyword>
<accession>A0AAV4LAM5</accession>
<dbReference type="EMBL" id="BOQE01000001">
    <property type="protein sequence ID" value="GIM44841.1"/>
    <property type="molecule type" value="Genomic_DNA"/>
</dbReference>
<keyword evidence="2" id="KW-0472">Membrane</keyword>
<dbReference type="PANTHER" id="PTHR42709:SF9">
    <property type="entry name" value="ALKALINE PHOSPHATASE LIKE PROTEIN"/>
    <property type="match status" value="1"/>
</dbReference>
<dbReference type="GO" id="GO:0005886">
    <property type="term" value="C:plasma membrane"/>
    <property type="evidence" value="ECO:0007669"/>
    <property type="project" value="TreeGrafter"/>
</dbReference>
<comment type="caution">
    <text evidence="4">The sequence shown here is derived from an EMBL/GenBank/DDBJ whole genome shotgun (WGS) entry which is preliminary data.</text>
</comment>
<protein>
    <submittedName>
        <fullName evidence="4">Membrane protein YbfM</fullName>
    </submittedName>
</protein>
<reference evidence="4" key="1">
    <citation type="journal article" date="2023" name="Int. J. Syst. Evol. Microbiol.">
        <title>Collibacillus ludicampi gen. nov., sp. nov., a new soil bacterium of the family Alicyclobacillaceae.</title>
        <authorList>
            <person name="Jojima T."/>
            <person name="Ioku Y."/>
            <person name="Fukuta Y."/>
            <person name="Shirasaka N."/>
            <person name="Matsumura Y."/>
            <person name="Mori M."/>
        </authorList>
    </citation>
    <scope>NUCLEOTIDE SEQUENCE</scope>
    <source>
        <strain evidence="4">TP075</strain>
    </source>
</reference>
<evidence type="ECO:0000259" key="3">
    <source>
        <dbReference type="Pfam" id="PF09335"/>
    </source>
</evidence>
<keyword evidence="2" id="KW-1133">Transmembrane helix</keyword>
<keyword evidence="2" id="KW-0812">Transmembrane</keyword>
<dbReference type="Proteomes" id="UP001057291">
    <property type="component" value="Unassembled WGS sequence"/>
</dbReference>
<comment type="similarity">
    <text evidence="1">Belongs to the DedA family.</text>
</comment>
<dbReference type="PANTHER" id="PTHR42709">
    <property type="entry name" value="ALKALINE PHOSPHATASE LIKE PROTEIN"/>
    <property type="match status" value="1"/>
</dbReference>
<dbReference type="AlphaFoldDB" id="A0AAV4LAM5"/>
<organism evidence="4 5">
    <name type="scientific">Collibacillus ludicampi</name>
    <dbReference type="NCBI Taxonomy" id="2771369"/>
    <lineage>
        <taxon>Bacteria</taxon>
        <taxon>Bacillati</taxon>
        <taxon>Bacillota</taxon>
        <taxon>Bacilli</taxon>
        <taxon>Bacillales</taxon>
        <taxon>Alicyclobacillaceae</taxon>
        <taxon>Collibacillus</taxon>
    </lineage>
</organism>
<dbReference type="InterPro" id="IPR051311">
    <property type="entry name" value="DedA_domain"/>
</dbReference>
<sequence>MFGFLVFGIVGLPLPDETLLTVVGYLVSIRYLNYWVSILVGTLGSIVGITFSYLLGIFLGREVIHRFGKYMYLTPERVASVEKFMDKYGKLTLFFGYFIPGIRQVTAIVAGLSKMNYREFAIVAYLGGLLWVTTFITLGRFVGMQLHGIGHIFHRFRYLIITVLALLAVSILIYRYVKVRKNKRQVS</sequence>
<gene>
    <name evidence="4" type="primary">ybfM_1</name>
    <name evidence="4" type="ORF">DNHGIG_03900</name>
</gene>
<feature type="domain" description="VTT" evidence="3">
    <location>
        <begin position="14"/>
        <end position="140"/>
    </location>
</feature>
<proteinExistence type="inferred from homology"/>
<name>A0AAV4LAM5_9BACL</name>